<name>A0A6C0IJP0_9ZZZZ</name>
<proteinExistence type="predicted"/>
<accession>A0A6C0IJP0</accession>
<protein>
    <submittedName>
        <fullName evidence="2">Uncharacterized protein</fullName>
    </submittedName>
</protein>
<evidence type="ECO:0000256" key="1">
    <source>
        <dbReference type="SAM" id="MobiDB-lite"/>
    </source>
</evidence>
<evidence type="ECO:0000313" key="2">
    <source>
        <dbReference type="EMBL" id="QHT92636.1"/>
    </source>
</evidence>
<dbReference type="AlphaFoldDB" id="A0A6C0IJP0"/>
<organism evidence="2">
    <name type="scientific">viral metagenome</name>
    <dbReference type="NCBI Taxonomy" id="1070528"/>
    <lineage>
        <taxon>unclassified sequences</taxon>
        <taxon>metagenomes</taxon>
        <taxon>organismal metagenomes</taxon>
    </lineage>
</organism>
<dbReference type="EMBL" id="MN740193">
    <property type="protein sequence ID" value="QHT92636.1"/>
    <property type="molecule type" value="Genomic_DNA"/>
</dbReference>
<sequence length="320" mass="37964">MDLKSLILNPEKETISIINLDEQQIGYFLLGQNKIKFLGEKKPPPLIEKQEKQCISIVITDDSAYLDDFFLAYDKIGCTKLDSSIFFKLFDVILPEIGIYEFKLVDESYKSLKNCSWYLFDIGFFITGRTYYEKYGFMNEEHSTPDAKKRISELRNTTTLNELYLNDQDKLQEIYDKLILNNDTFKEVSFEDLKEILLKDFILNYVKPICESEYNKETYKLLATILYNIKIFLEKKGFSDRWFRKYYPIVEDKLKPEIFIESGGSHFLNIDIVTHSKGGKRKTKIYKKKSKRKTKGKSKNYKKKNNNHIKTNRQTRRIYL</sequence>
<feature type="region of interest" description="Disordered" evidence="1">
    <location>
        <begin position="279"/>
        <end position="320"/>
    </location>
</feature>
<reference evidence="2" key="1">
    <citation type="journal article" date="2020" name="Nature">
        <title>Giant virus diversity and host interactions through global metagenomics.</title>
        <authorList>
            <person name="Schulz F."/>
            <person name="Roux S."/>
            <person name="Paez-Espino D."/>
            <person name="Jungbluth S."/>
            <person name="Walsh D.A."/>
            <person name="Denef V.J."/>
            <person name="McMahon K.D."/>
            <person name="Konstantinidis K.T."/>
            <person name="Eloe-Fadrosh E.A."/>
            <person name="Kyrpides N.C."/>
            <person name="Woyke T."/>
        </authorList>
    </citation>
    <scope>NUCLEOTIDE SEQUENCE</scope>
    <source>
        <strain evidence="2">GVMAG-M-3300023184-89</strain>
    </source>
</reference>